<reference evidence="6" key="1">
    <citation type="journal article" date="2023" name="Commun. Biol.">
        <title>Genome analysis of Parmales, the sister group of diatoms, reveals the evolutionary specialization of diatoms from phago-mixotrophs to photoautotrophs.</title>
        <authorList>
            <person name="Ban H."/>
            <person name="Sato S."/>
            <person name="Yoshikawa S."/>
            <person name="Yamada K."/>
            <person name="Nakamura Y."/>
            <person name="Ichinomiya M."/>
            <person name="Sato N."/>
            <person name="Blanc-Mathieu R."/>
            <person name="Endo H."/>
            <person name="Kuwata A."/>
            <person name="Ogata H."/>
        </authorList>
    </citation>
    <scope>NUCLEOTIDE SEQUENCE [LARGE SCALE GENOMIC DNA]</scope>
    <source>
        <strain evidence="6">NIES 3701</strain>
    </source>
</reference>
<keyword evidence="3" id="KW-1133">Transmembrane helix</keyword>
<comment type="caution">
    <text evidence="5">The sequence shown here is derived from an EMBL/GenBank/DDBJ whole genome shotgun (WGS) entry which is preliminary data.</text>
</comment>
<dbReference type="OrthoDB" id="544685at2759"/>
<dbReference type="InterPro" id="IPR006685">
    <property type="entry name" value="MscS_channel_2nd"/>
</dbReference>
<dbReference type="Pfam" id="PF00924">
    <property type="entry name" value="MS_channel_2nd"/>
    <property type="match status" value="1"/>
</dbReference>
<dbReference type="PANTHER" id="PTHR31618:SF1">
    <property type="entry name" value="EF-HAND DOMAIN-CONTAINING PROTEIN"/>
    <property type="match status" value="1"/>
</dbReference>
<evidence type="ECO:0000256" key="1">
    <source>
        <dbReference type="ARBA" id="ARBA00004141"/>
    </source>
</evidence>
<comment type="subcellular location">
    <subcellularLocation>
        <location evidence="1">Membrane</location>
        <topology evidence="1">Multi-pass membrane protein</topology>
    </subcellularLocation>
</comment>
<feature type="domain" description="Mechanosensitive ion channel MscS" evidence="4">
    <location>
        <begin position="483"/>
        <end position="551"/>
    </location>
</feature>
<evidence type="ECO:0000256" key="2">
    <source>
        <dbReference type="ARBA" id="ARBA00008017"/>
    </source>
</evidence>
<keyword evidence="3" id="KW-0812">Transmembrane</keyword>
<comment type="similarity">
    <text evidence="2">Belongs to the MscS (TC 1.A.23) family.</text>
</comment>
<proteinExistence type="inferred from homology"/>
<evidence type="ECO:0000313" key="6">
    <source>
        <dbReference type="Proteomes" id="UP001165085"/>
    </source>
</evidence>
<evidence type="ECO:0000256" key="3">
    <source>
        <dbReference type="SAM" id="Phobius"/>
    </source>
</evidence>
<accession>A0A9W7ENS7</accession>
<sequence>MKKIQLTSSLVMFIIGLLLLVIGILVEIILHNNLTAFLLMNIGLTLCAKKILTFALKILILAPLSTPLTLNIPSLFKFRWFVVSLYHEFVTIVYILLLALIWFYTIVTNQWKNKTGSFPDNTNPIPNLFQYPPIYVIYYYFLASAFVWSCFELLSTLIVISISSNYMRGRYCESIKRQFLITFIVEQLASESPFALEETPPPPAPPLQKSNEVKSYYGVTSYLSSSQRALGDMISGNPSPSPPSRYFDIHSGLQTLQQRHDGSFGLGTNYLPLMFDVVMQLKWNKKDSKLDDVDVDALITRETYDTTVRELTDFFKYQSKLRISKLLEGHSMKDVWLIDIDAAENRKKQIELFATYVYDYVLAQAKLIDEDITMFDERVFRCFLVHDGMVKDAFDKFKSEGLDCVSLKSFQQQFFEVFQGHRNTHQLTIDAESNLSSLGIAVRIPLYYCAACAVGVEIGIDVLGIGVQFLAIVVSLSFVFSKVINELMDGLSLVYSVCPFDVGDMVIIGTSEKSTVVNIGIYSVQLETTNEETWYWCTSTISEMTIQNCTRSKPVWDVFYLWIDMGWTKKMTEQLNREFTKFANSDPATFRPGVTYFVLSNLSGGAGTNREPLKVQLKCIVGYAWNSSVIRRLNNGRSRADKMEPTMWET</sequence>
<keyword evidence="3" id="KW-0472">Membrane</keyword>
<keyword evidence="6" id="KW-1185">Reference proteome</keyword>
<evidence type="ECO:0000259" key="4">
    <source>
        <dbReference type="Pfam" id="PF00924"/>
    </source>
</evidence>
<name>A0A9W7ENS7_9STRA</name>
<feature type="transmembrane region" description="Helical" evidence="3">
    <location>
        <begin position="12"/>
        <end position="30"/>
    </location>
</feature>
<dbReference type="AlphaFoldDB" id="A0A9W7ENS7"/>
<dbReference type="PANTHER" id="PTHR31618">
    <property type="entry name" value="MECHANOSENSITIVE ION CHANNEL PROTEIN 5"/>
    <property type="match status" value="1"/>
</dbReference>
<dbReference type="GO" id="GO:0006820">
    <property type="term" value="P:monoatomic anion transport"/>
    <property type="evidence" value="ECO:0007669"/>
    <property type="project" value="TreeGrafter"/>
</dbReference>
<dbReference type="GO" id="GO:0005886">
    <property type="term" value="C:plasma membrane"/>
    <property type="evidence" value="ECO:0007669"/>
    <property type="project" value="TreeGrafter"/>
</dbReference>
<feature type="transmembrane region" description="Helical" evidence="3">
    <location>
        <begin position="137"/>
        <end position="160"/>
    </location>
</feature>
<dbReference type="Proteomes" id="UP001165085">
    <property type="component" value="Unassembled WGS sequence"/>
</dbReference>
<protein>
    <recommendedName>
        <fullName evidence="4">Mechanosensitive ion channel MscS domain-containing protein</fullName>
    </recommendedName>
</protein>
<dbReference type="GO" id="GO:0008381">
    <property type="term" value="F:mechanosensitive monoatomic ion channel activity"/>
    <property type="evidence" value="ECO:0007669"/>
    <property type="project" value="TreeGrafter"/>
</dbReference>
<organism evidence="5 6">
    <name type="scientific">Triparma strigata</name>
    <dbReference type="NCBI Taxonomy" id="1606541"/>
    <lineage>
        <taxon>Eukaryota</taxon>
        <taxon>Sar</taxon>
        <taxon>Stramenopiles</taxon>
        <taxon>Ochrophyta</taxon>
        <taxon>Bolidophyceae</taxon>
        <taxon>Parmales</taxon>
        <taxon>Triparmaceae</taxon>
        <taxon>Triparma</taxon>
    </lineage>
</organism>
<dbReference type="EMBL" id="BRXY01000309">
    <property type="protein sequence ID" value="GMH85998.1"/>
    <property type="molecule type" value="Genomic_DNA"/>
</dbReference>
<gene>
    <name evidence="5" type="ORF">TrST_g9974</name>
</gene>
<evidence type="ECO:0000313" key="5">
    <source>
        <dbReference type="EMBL" id="GMH85998.1"/>
    </source>
</evidence>
<feature type="transmembrane region" description="Helical" evidence="3">
    <location>
        <begin position="80"/>
        <end position="104"/>
    </location>
</feature>
<dbReference type="InterPro" id="IPR016688">
    <property type="entry name" value="MscS-like_plants/fungi"/>
</dbReference>